<dbReference type="Gene3D" id="1.10.600.10">
    <property type="entry name" value="Farnesyl Diphosphate Synthase"/>
    <property type="match status" value="1"/>
</dbReference>
<dbReference type="PROSITE" id="PS00723">
    <property type="entry name" value="POLYPRENYL_SYNTHASE_1"/>
    <property type="match status" value="1"/>
</dbReference>
<dbReference type="GO" id="GO:0008299">
    <property type="term" value="P:isoprenoid biosynthetic process"/>
    <property type="evidence" value="ECO:0007669"/>
    <property type="project" value="InterPro"/>
</dbReference>
<evidence type="ECO:0000256" key="3">
    <source>
        <dbReference type="ARBA" id="ARBA00022679"/>
    </source>
</evidence>
<accession>A0A0V8RT25</accession>
<evidence type="ECO:0000256" key="1">
    <source>
        <dbReference type="ARBA" id="ARBA00001946"/>
    </source>
</evidence>
<dbReference type="PANTHER" id="PTHR12001:SF85">
    <property type="entry name" value="SHORT CHAIN ISOPRENYL DIPHOSPHATE SYNTHASE"/>
    <property type="match status" value="1"/>
</dbReference>
<evidence type="ECO:0000256" key="2">
    <source>
        <dbReference type="ARBA" id="ARBA00006706"/>
    </source>
</evidence>
<keyword evidence="5" id="KW-0460">Magnesium</keyword>
<keyword evidence="4" id="KW-0479">Metal-binding</keyword>
<evidence type="ECO:0000256" key="4">
    <source>
        <dbReference type="ARBA" id="ARBA00022723"/>
    </source>
</evidence>
<proteinExistence type="inferred from homology"/>
<dbReference type="PANTHER" id="PTHR12001">
    <property type="entry name" value="GERANYLGERANYL PYROPHOSPHATE SYNTHASE"/>
    <property type="match status" value="1"/>
</dbReference>
<comment type="similarity">
    <text evidence="2 6">Belongs to the FPP/GGPP synthase family.</text>
</comment>
<organism evidence="7 8">
    <name type="scientific">Schaalia odontolytica</name>
    <dbReference type="NCBI Taxonomy" id="1660"/>
    <lineage>
        <taxon>Bacteria</taxon>
        <taxon>Bacillati</taxon>
        <taxon>Actinomycetota</taxon>
        <taxon>Actinomycetes</taxon>
        <taxon>Actinomycetales</taxon>
        <taxon>Actinomycetaceae</taxon>
        <taxon>Schaalia</taxon>
    </lineage>
</organism>
<sequence length="367" mass="39016">MTLSDSFATLRPSIDQATATSLAHLLARTGASGRSEEFSRAVLASVSGGKRFRALMAHVGYALSSGTSIEEVSLPHLSAALELYQASALVHDDIIDKADERRGMPTPHRTLADYHATQSWIGSSTDFGRHGAILVGDFLFSAATAAAGEQALTLREDCARAFSHRFADMHAEVALGQYLDITAEQTPLDPERTDALSTSDSLEVALHKSAHYSVVHPALLGAICGASSFDHVADLLDVLETILTPWGLAFQLRDDDLGVFGDPAVTGKPAGDDLREGKRTALLALTWEASSPAERRALTDVLGVAEASAEQIATATEIVERNGRAAHEAEIARLVADGDAALEASTFDEDARAMLRELCSILTARRA</sequence>
<evidence type="ECO:0000256" key="6">
    <source>
        <dbReference type="RuleBase" id="RU004466"/>
    </source>
</evidence>
<dbReference type="EMBL" id="LLVT01000002">
    <property type="protein sequence ID" value="KSW11209.1"/>
    <property type="molecule type" value="Genomic_DNA"/>
</dbReference>
<dbReference type="OrthoDB" id="4497239at2"/>
<dbReference type="Pfam" id="PF00348">
    <property type="entry name" value="polyprenyl_synt"/>
    <property type="match status" value="1"/>
</dbReference>
<dbReference type="AlphaFoldDB" id="A0A0V8RT25"/>
<dbReference type="GO" id="GO:0004659">
    <property type="term" value="F:prenyltransferase activity"/>
    <property type="evidence" value="ECO:0007669"/>
    <property type="project" value="InterPro"/>
</dbReference>
<dbReference type="InterPro" id="IPR008949">
    <property type="entry name" value="Isoprenoid_synthase_dom_sf"/>
</dbReference>
<dbReference type="InterPro" id="IPR000092">
    <property type="entry name" value="Polyprenyl_synt"/>
</dbReference>
<protein>
    <submittedName>
        <fullName evidence="7">Polyprenyl synthetase</fullName>
    </submittedName>
</protein>
<name>A0A0V8RT25_9ACTO</name>
<comment type="cofactor">
    <cofactor evidence="1">
        <name>Mg(2+)</name>
        <dbReference type="ChEBI" id="CHEBI:18420"/>
    </cofactor>
</comment>
<comment type="caution">
    <text evidence="7">The sequence shown here is derived from an EMBL/GenBank/DDBJ whole genome shotgun (WGS) entry which is preliminary data.</text>
</comment>
<keyword evidence="3 6" id="KW-0808">Transferase</keyword>
<dbReference type="GO" id="GO:0046872">
    <property type="term" value="F:metal ion binding"/>
    <property type="evidence" value="ECO:0007669"/>
    <property type="project" value="UniProtKB-KW"/>
</dbReference>
<gene>
    <name evidence="7" type="ORF">APY09_07065</name>
</gene>
<dbReference type="InterPro" id="IPR033749">
    <property type="entry name" value="Polyprenyl_synt_CS"/>
</dbReference>
<evidence type="ECO:0000256" key="5">
    <source>
        <dbReference type="ARBA" id="ARBA00022842"/>
    </source>
</evidence>
<dbReference type="Proteomes" id="UP000054686">
    <property type="component" value="Unassembled WGS sequence"/>
</dbReference>
<dbReference type="SUPFAM" id="SSF48576">
    <property type="entry name" value="Terpenoid synthases"/>
    <property type="match status" value="1"/>
</dbReference>
<evidence type="ECO:0000313" key="8">
    <source>
        <dbReference type="Proteomes" id="UP000054686"/>
    </source>
</evidence>
<evidence type="ECO:0000313" key="7">
    <source>
        <dbReference type="EMBL" id="KSW11209.1"/>
    </source>
</evidence>
<dbReference type="SFLD" id="SFLDS00005">
    <property type="entry name" value="Isoprenoid_Synthase_Type_I"/>
    <property type="match status" value="1"/>
</dbReference>
<reference evidence="7 8" key="1">
    <citation type="submission" date="2015-10" db="EMBL/GenBank/DDBJ databases">
        <title>Draft Genome of Actinomyces odontolyticus subsp. actinosynbacter strain XH001.</title>
        <authorList>
            <person name="Mclean J.S."/>
            <person name="He X."/>
        </authorList>
    </citation>
    <scope>NUCLEOTIDE SEQUENCE [LARGE SCALE GENOMIC DNA]</scope>
    <source>
        <strain evidence="7 8">XH001</strain>
    </source>
</reference>
<dbReference type="RefSeq" id="WP_060567068.1">
    <property type="nucleotide sequence ID" value="NZ_CP040006.1"/>
</dbReference>